<evidence type="ECO:0000256" key="6">
    <source>
        <dbReference type="ARBA" id="ARBA00022801"/>
    </source>
</evidence>
<evidence type="ECO:0000313" key="14">
    <source>
        <dbReference type="Proteomes" id="UP001153269"/>
    </source>
</evidence>
<keyword evidence="6" id="KW-0378">Hydrolase</keyword>
<evidence type="ECO:0000256" key="11">
    <source>
        <dbReference type="SAM" id="SignalP"/>
    </source>
</evidence>
<dbReference type="InterPro" id="IPR036444">
    <property type="entry name" value="PLipase_A2_dom_sf"/>
</dbReference>
<accession>A0A9N7TWV6</accession>
<name>A0A9N7TWV6_PLEPL</name>
<comment type="caution">
    <text evidence="13">The sequence shown here is derived from an EMBL/GenBank/DDBJ whole genome shotgun (WGS) entry which is preliminary data.</text>
</comment>
<dbReference type="Gene3D" id="1.20.90.10">
    <property type="entry name" value="Phospholipase A2 domain"/>
    <property type="match status" value="2"/>
</dbReference>
<keyword evidence="4" id="KW-0964">Secreted</keyword>
<dbReference type="Pfam" id="PF05826">
    <property type="entry name" value="Phospholip_A2_2"/>
    <property type="match status" value="2"/>
</dbReference>
<evidence type="ECO:0000256" key="4">
    <source>
        <dbReference type="ARBA" id="ARBA00022525"/>
    </source>
</evidence>
<proteinExistence type="predicted"/>
<feature type="compositionally biased region" description="Basic residues" evidence="10">
    <location>
        <begin position="531"/>
        <end position="540"/>
    </location>
</feature>
<keyword evidence="14" id="KW-1185">Reference proteome</keyword>
<feature type="compositionally biased region" description="Polar residues" evidence="10">
    <location>
        <begin position="357"/>
        <end position="374"/>
    </location>
</feature>
<dbReference type="InterPro" id="IPR033113">
    <property type="entry name" value="PLA2_histidine"/>
</dbReference>
<keyword evidence="11" id="KW-0732">Signal</keyword>
<dbReference type="GO" id="GO:0006644">
    <property type="term" value="P:phospholipid metabolic process"/>
    <property type="evidence" value="ECO:0007669"/>
    <property type="project" value="InterPro"/>
</dbReference>
<dbReference type="SUPFAM" id="SSF48619">
    <property type="entry name" value="Phospholipase A2, PLA2"/>
    <property type="match status" value="1"/>
</dbReference>
<feature type="region of interest" description="Disordered" evidence="10">
    <location>
        <begin position="323"/>
        <end position="374"/>
    </location>
</feature>
<dbReference type="GO" id="GO:0050482">
    <property type="term" value="P:arachidonate secretion"/>
    <property type="evidence" value="ECO:0007669"/>
    <property type="project" value="InterPro"/>
</dbReference>
<gene>
    <name evidence="13" type="ORF">PLEPLA_LOCUS6971</name>
</gene>
<keyword evidence="7" id="KW-0106">Calcium</keyword>
<organism evidence="13 14">
    <name type="scientific">Pleuronectes platessa</name>
    <name type="common">European plaice</name>
    <dbReference type="NCBI Taxonomy" id="8262"/>
    <lineage>
        <taxon>Eukaryota</taxon>
        <taxon>Metazoa</taxon>
        <taxon>Chordata</taxon>
        <taxon>Craniata</taxon>
        <taxon>Vertebrata</taxon>
        <taxon>Euteleostomi</taxon>
        <taxon>Actinopterygii</taxon>
        <taxon>Neopterygii</taxon>
        <taxon>Teleostei</taxon>
        <taxon>Neoteleostei</taxon>
        <taxon>Acanthomorphata</taxon>
        <taxon>Carangaria</taxon>
        <taxon>Pleuronectiformes</taxon>
        <taxon>Pleuronectoidei</taxon>
        <taxon>Pleuronectidae</taxon>
        <taxon>Pleuronectes</taxon>
    </lineage>
</organism>
<protein>
    <recommendedName>
        <fullName evidence="3">phospholipase A2</fullName>
        <ecNumber evidence="3">3.1.1.4</ecNumber>
    </recommendedName>
</protein>
<feature type="compositionally biased region" description="Low complexity" evidence="10">
    <location>
        <begin position="328"/>
        <end position="356"/>
    </location>
</feature>
<reference evidence="13" key="1">
    <citation type="submission" date="2020-03" db="EMBL/GenBank/DDBJ databases">
        <authorList>
            <person name="Weist P."/>
        </authorList>
    </citation>
    <scope>NUCLEOTIDE SEQUENCE</scope>
</reference>
<evidence type="ECO:0000256" key="10">
    <source>
        <dbReference type="SAM" id="MobiDB-lite"/>
    </source>
</evidence>
<dbReference type="PROSITE" id="PS00118">
    <property type="entry name" value="PA2_HIS"/>
    <property type="match status" value="1"/>
</dbReference>
<keyword evidence="8" id="KW-0443">Lipid metabolism</keyword>
<keyword evidence="5" id="KW-0479">Metal-binding</keyword>
<evidence type="ECO:0000259" key="12">
    <source>
        <dbReference type="SMART" id="SM00085"/>
    </source>
</evidence>
<evidence type="ECO:0000256" key="8">
    <source>
        <dbReference type="ARBA" id="ARBA00023098"/>
    </source>
</evidence>
<dbReference type="GO" id="GO:0004623">
    <property type="term" value="F:phospholipase A2 activity"/>
    <property type="evidence" value="ECO:0007669"/>
    <property type="project" value="UniProtKB-EC"/>
</dbReference>
<feature type="region of interest" description="Disordered" evidence="10">
    <location>
        <begin position="531"/>
        <end position="550"/>
    </location>
</feature>
<feature type="chain" id="PRO_5040299252" description="phospholipase A2" evidence="11">
    <location>
        <begin position="23"/>
        <end position="550"/>
    </location>
</feature>
<evidence type="ECO:0000256" key="2">
    <source>
        <dbReference type="ARBA" id="ARBA00004613"/>
    </source>
</evidence>
<evidence type="ECO:0000313" key="13">
    <source>
        <dbReference type="EMBL" id="CAB1419143.1"/>
    </source>
</evidence>
<keyword evidence="9" id="KW-1015">Disulfide bond</keyword>
<evidence type="ECO:0000256" key="5">
    <source>
        <dbReference type="ARBA" id="ARBA00022723"/>
    </source>
</evidence>
<comment type="cofactor">
    <cofactor evidence="1">
        <name>Ca(2+)</name>
        <dbReference type="ChEBI" id="CHEBI:29108"/>
    </cofactor>
</comment>
<evidence type="ECO:0000256" key="3">
    <source>
        <dbReference type="ARBA" id="ARBA00013278"/>
    </source>
</evidence>
<feature type="signal peptide" evidence="11">
    <location>
        <begin position="1"/>
        <end position="22"/>
    </location>
</feature>
<dbReference type="GO" id="GO:0046872">
    <property type="term" value="F:metal ion binding"/>
    <property type="evidence" value="ECO:0007669"/>
    <property type="project" value="UniProtKB-KW"/>
</dbReference>
<evidence type="ECO:0000256" key="9">
    <source>
        <dbReference type="ARBA" id="ARBA00023157"/>
    </source>
</evidence>
<dbReference type="SMART" id="SM00085">
    <property type="entry name" value="PA2c"/>
    <property type="match status" value="1"/>
</dbReference>
<dbReference type="Proteomes" id="UP001153269">
    <property type="component" value="Unassembled WGS sequence"/>
</dbReference>
<feature type="compositionally biased region" description="Polar residues" evidence="10">
    <location>
        <begin position="541"/>
        <end position="550"/>
    </location>
</feature>
<dbReference type="CDD" id="cd04704">
    <property type="entry name" value="PLA2_bee_venom_like"/>
    <property type="match status" value="1"/>
</dbReference>
<dbReference type="GO" id="GO:0005576">
    <property type="term" value="C:extracellular region"/>
    <property type="evidence" value="ECO:0007669"/>
    <property type="project" value="UniProtKB-SubCell"/>
</dbReference>
<sequence length="550" mass="61395">MTHISALVLLTSSLLLWTPAHASLLCVWTKVLPNDEVHHSFLRRDSPSLRLYHSAWSGARTLLGCAWSNDASVIQNYLSLCAENTHDFTDHPDPNVHLNSVFGPEERCVSLDSPWLEGAGWPVVNRLLGSDGGLPEAEKSQGQDDRSEVRTHVRVKRGFIVPGTLWCGSGNKALSYADLGLFSDTDSCCREHDQCKDTILSFHSEFGVFNSNIFTMSHCDCDNKFRSCLTEANDRISDVVGYTFFNLLKMHCFEFSHRLQCQQRNWFGMCKETKMSVYAEVHSPKLYESTNSREAGMNGTIANTTAPAEFPESITSHPQLSSITATASTVPRPSTSSLPSSSLTPVTNVTPPTVTTISEKPTGSVTESRNHLSTPPIHTQMVTELDANISGMQLSCSVYKDLDECRHKILPQRMKYGINNPEPRTLYHCNCTKRLFQSLVKQRQLTEVHSLLLGRVSGSCFLPQDCTASKTCTAALVKADLPQLEQRSGAEVEEQRHLQAVQLKVRRPNTRIAKRKGRAVKLHRLCLRMTRPKQMNKSRKQGQNAQRPAV</sequence>
<feature type="domain" description="Phospholipase A2-like central" evidence="12">
    <location>
        <begin position="149"/>
        <end position="271"/>
    </location>
</feature>
<dbReference type="EMBL" id="CADEAL010000368">
    <property type="protein sequence ID" value="CAB1419143.1"/>
    <property type="molecule type" value="Genomic_DNA"/>
</dbReference>
<evidence type="ECO:0000256" key="1">
    <source>
        <dbReference type="ARBA" id="ARBA00001913"/>
    </source>
</evidence>
<dbReference type="AlphaFoldDB" id="A0A9N7TWV6"/>
<evidence type="ECO:0000256" key="7">
    <source>
        <dbReference type="ARBA" id="ARBA00022837"/>
    </source>
</evidence>
<dbReference type="EC" id="3.1.1.4" evidence="3"/>
<comment type="subcellular location">
    <subcellularLocation>
        <location evidence="2">Secreted</location>
    </subcellularLocation>
</comment>
<dbReference type="FunFam" id="1.20.90.10:FF:000002">
    <property type="entry name" value="Phospholipase A2 group III"/>
    <property type="match status" value="1"/>
</dbReference>
<dbReference type="InterPro" id="IPR016090">
    <property type="entry name" value="PLA2-like_dom"/>
</dbReference>
<dbReference type="PANTHER" id="PTHR12253">
    <property type="entry name" value="RH14732P"/>
    <property type="match status" value="1"/>
</dbReference>